<dbReference type="Pfam" id="PF00067">
    <property type="entry name" value="p450"/>
    <property type="match status" value="1"/>
</dbReference>
<dbReference type="PROSITE" id="PS00086">
    <property type="entry name" value="CYTOCHROME_P450"/>
    <property type="match status" value="1"/>
</dbReference>
<keyword evidence="7 9" id="KW-0408">Iron</keyword>
<organism evidence="11 12">
    <name type="scientific">Coprinellus micaceus</name>
    <name type="common">Glistening ink-cap mushroom</name>
    <name type="synonym">Coprinus micaceus</name>
    <dbReference type="NCBI Taxonomy" id="71717"/>
    <lineage>
        <taxon>Eukaryota</taxon>
        <taxon>Fungi</taxon>
        <taxon>Dikarya</taxon>
        <taxon>Basidiomycota</taxon>
        <taxon>Agaricomycotina</taxon>
        <taxon>Agaricomycetes</taxon>
        <taxon>Agaricomycetidae</taxon>
        <taxon>Agaricales</taxon>
        <taxon>Agaricineae</taxon>
        <taxon>Psathyrellaceae</taxon>
        <taxon>Coprinellus</taxon>
    </lineage>
</organism>
<evidence type="ECO:0000256" key="4">
    <source>
        <dbReference type="ARBA" id="ARBA00022617"/>
    </source>
</evidence>
<proteinExistence type="inferred from homology"/>
<evidence type="ECO:0000256" key="7">
    <source>
        <dbReference type="ARBA" id="ARBA00023004"/>
    </source>
</evidence>
<evidence type="ECO:0000256" key="9">
    <source>
        <dbReference type="PIRSR" id="PIRSR602401-1"/>
    </source>
</evidence>
<keyword evidence="4 9" id="KW-0349">Heme</keyword>
<dbReference type="Proteomes" id="UP000298030">
    <property type="component" value="Unassembled WGS sequence"/>
</dbReference>
<feature type="binding site" description="axial binding residue" evidence="9">
    <location>
        <position position="449"/>
    </location>
    <ligand>
        <name>heme</name>
        <dbReference type="ChEBI" id="CHEBI:30413"/>
    </ligand>
    <ligandPart>
        <name>Fe</name>
        <dbReference type="ChEBI" id="CHEBI:18248"/>
    </ligandPart>
</feature>
<dbReference type="InterPro" id="IPR050364">
    <property type="entry name" value="Cytochrome_P450_fung"/>
</dbReference>
<dbReference type="GO" id="GO:0004497">
    <property type="term" value="F:monooxygenase activity"/>
    <property type="evidence" value="ECO:0007669"/>
    <property type="project" value="UniProtKB-KW"/>
</dbReference>
<dbReference type="Gene3D" id="1.10.630.10">
    <property type="entry name" value="Cytochrome P450"/>
    <property type="match status" value="1"/>
</dbReference>
<gene>
    <name evidence="11" type="ORF">FA13DRAFT_1731079</name>
</gene>
<evidence type="ECO:0000256" key="8">
    <source>
        <dbReference type="ARBA" id="ARBA00023033"/>
    </source>
</evidence>
<dbReference type="PANTHER" id="PTHR46300">
    <property type="entry name" value="P450, PUTATIVE (EUROFUNG)-RELATED-RELATED"/>
    <property type="match status" value="1"/>
</dbReference>
<dbReference type="GO" id="GO:0020037">
    <property type="term" value="F:heme binding"/>
    <property type="evidence" value="ECO:0007669"/>
    <property type="project" value="InterPro"/>
</dbReference>
<dbReference type="CDD" id="cd11065">
    <property type="entry name" value="CYP64-like"/>
    <property type="match status" value="1"/>
</dbReference>
<name>A0A4Y7TGL3_COPMI</name>
<evidence type="ECO:0000256" key="10">
    <source>
        <dbReference type="RuleBase" id="RU000461"/>
    </source>
</evidence>
<dbReference type="InterPro" id="IPR002401">
    <property type="entry name" value="Cyt_P450_E_grp-I"/>
</dbReference>
<dbReference type="STRING" id="71717.A0A4Y7TGL3"/>
<dbReference type="PANTHER" id="PTHR46300:SF7">
    <property type="entry name" value="P450, PUTATIVE (EUROFUNG)-RELATED"/>
    <property type="match status" value="1"/>
</dbReference>
<dbReference type="PRINTS" id="PR00385">
    <property type="entry name" value="P450"/>
</dbReference>
<comment type="pathway">
    <text evidence="2">Secondary metabolite biosynthesis.</text>
</comment>
<evidence type="ECO:0000256" key="5">
    <source>
        <dbReference type="ARBA" id="ARBA00022723"/>
    </source>
</evidence>
<dbReference type="EMBL" id="QPFP01000013">
    <property type="protein sequence ID" value="TEB33315.1"/>
    <property type="molecule type" value="Genomic_DNA"/>
</dbReference>
<comment type="caution">
    <text evidence="11">The sequence shown here is derived from an EMBL/GenBank/DDBJ whole genome shotgun (WGS) entry which is preliminary data.</text>
</comment>
<keyword evidence="8 10" id="KW-0503">Monooxygenase</keyword>
<dbReference type="SUPFAM" id="SSF48264">
    <property type="entry name" value="Cytochrome P450"/>
    <property type="match status" value="1"/>
</dbReference>
<sequence>MAFSLGLQDWGAILLATGVFLYLKNNRRRSNYPLPPSPKGRLPVLGHALQFPTNHGWTTFERWGNELNSDIIYLDAAGADVMVVNSYQIIRDLFDSRSSIYSGRSTFPMVNELMGYDWTMPTLQYNSKWKAQRRIFSKFFSASNPSAYQPRITEFVGLLLPKLLDNPEDFIAHIKHMVGATVTSLAYGIKVQPTNDPNLRLAQDSLDSVLEAFIPGKYLVDQIPALKHLPEWLPGTGFLQDAKRGRETMVRLLELPFADAERQIANGTARPALVSMVLDDVREMTDPEEIEYTVRQCKELAAVFFGAGYDTTHATIINFFLAMVHHPEVQAKARSEIDRVVGFDRLPAFSDEEHLPYLRAVMKEVLRWRPVSAIGLPHMSSQEDVYDGYFIPENTLIIPNQRGMLFDPETYPNPTEFKPERFLSADGKSLNPAVRDPQTIAFGFGRRMCPGFHIATAELFLAAASILATFELSKAKDEAGNIIEPSLDVSAGITSHPLPFKCVIKPCSKKAEVLIYTNATQYDA</sequence>
<evidence type="ECO:0000313" key="11">
    <source>
        <dbReference type="EMBL" id="TEB33315.1"/>
    </source>
</evidence>
<evidence type="ECO:0000256" key="2">
    <source>
        <dbReference type="ARBA" id="ARBA00005179"/>
    </source>
</evidence>
<reference evidence="11 12" key="1">
    <citation type="journal article" date="2019" name="Nat. Ecol. Evol.">
        <title>Megaphylogeny resolves global patterns of mushroom evolution.</title>
        <authorList>
            <person name="Varga T."/>
            <person name="Krizsan K."/>
            <person name="Foldi C."/>
            <person name="Dima B."/>
            <person name="Sanchez-Garcia M."/>
            <person name="Sanchez-Ramirez S."/>
            <person name="Szollosi G.J."/>
            <person name="Szarkandi J.G."/>
            <person name="Papp V."/>
            <person name="Albert L."/>
            <person name="Andreopoulos W."/>
            <person name="Angelini C."/>
            <person name="Antonin V."/>
            <person name="Barry K.W."/>
            <person name="Bougher N.L."/>
            <person name="Buchanan P."/>
            <person name="Buyck B."/>
            <person name="Bense V."/>
            <person name="Catcheside P."/>
            <person name="Chovatia M."/>
            <person name="Cooper J."/>
            <person name="Damon W."/>
            <person name="Desjardin D."/>
            <person name="Finy P."/>
            <person name="Geml J."/>
            <person name="Haridas S."/>
            <person name="Hughes K."/>
            <person name="Justo A."/>
            <person name="Karasinski D."/>
            <person name="Kautmanova I."/>
            <person name="Kiss B."/>
            <person name="Kocsube S."/>
            <person name="Kotiranta H."/>
            <person name="LaButti K.M."/>
            <person name="Lechner B.E."/>
            <person name="Liimatainen K."/>
            <person name="Lipzen A."/>
            <person name="Lukacs Z."/>
            <person name="Mihaltcheva S."/>
            <person name="Morgado L.N."/>
            <person name="Niskanen T."/>
            <person name="Noordeloos M.E."/>
            <person name="Ohm R.A."/>
            <person name="Ortiz-Santana B."/>
            <person name="Ovrebo C."/>
            <person name="Racz N."/>
            <person name="Riley R."/>
            <person name="Savchenko A."/>
            <person name="Shiryaev A."/>
            <person name="Soop K."/>
            <person name="Spirin V."/>
            <person name="Szebenyi C."/>
            <person name="Tomsovsky M."/>
            <person name="Tulloss R.E."/>
            <person name="Uehling J."/>
            <person name="Grigoriev I.V."/>
            <person name="Vagvolgyi C."/>
            <person name="Papp T."/>
            <person name="Martin F.M."/>
            <person name="Miettinen O."/>
            <person name="Hibbett D.S."/>
            <person name="Nagy L.G."/>
        </authorList>
    </citation>
    <scope>NUCLEOTIDE SEQUENCE [LARGE SCALE GENOMIC DNA]</scope>
    <source>
        <strain evidence="11 12">FP101781</strain>
    </source>
</reference>
<dbReference type="InterPro" id="IPR017972">
    <property type="entry name" value="Cyt_P450_CS"/>
</dbReference>
<comment type="cofactor">
    <cofactor evidence="1 9">
        <name>heme</name>
        <dbReference type="ChEBI" id="CHEBI:30413"/>
    </cofactor>
</comment>
<accession>A0A4Y7TGL3</accession>
<protein>
    <submittedName>
        <fullName evidence="11">Cytochrome P450</fullName>
    </submittedName>
</protein>
<dbReference type="InterPro" id="IPR001128">
    <property type="entry name" value="Cyt_P450"/>
</dbReference>
<dbReference type="InterPro" id="IPR036396">
    <property type="entry name" value="Cyt_P450_sf"/>
</dbReference>
<dbReference type="PRINTS" id="PR00463">
    <property type="entry name" value="EP450I"/>
</dbReference>
<dbReference type="OrthoDB" id="2789670at2759"/>
<dbReference type="GO" id="GO:0005506">
    <property type="term" value="F:iron ion binding"/>
    <property type="evidence" value="ECO:0007669"/>
    <property type="project" value="InterPro"/>
</dbReference>
<keyword evidence="5 9" id="KW-0479">Metal-binding</keyword>
<keyword evidence="12" id="KW-1185">Reference proteome</keyword>
<evidence type="ECO:0000313" key="12">
    <source>
        <dbReference type="Proteomes" id="UP000298030"/>
    </source>
</evidence>
<evidence type="ECO:0000256" key="1">
    <source>
        <dbReference type="ARBA" id="ARBA00001971"/>
    </source>
</evidence>
<comment type="similarity">
    <text evidence="3 10">Belongs to the cytochrome P450 family.</text>
</comment>
<dbReference type="AlphaFoldDB" id="A0A4Y7TGL3"/>
<dbReference type="GO" id="GO:0016705">
    <property type="term" value="F:oxidoreductase activity, acting on paired donors, with incorporation or reduction of molecular oxygen"/>
    <property type="evidence" value="ECO:0007669"/>
    <property type="project" value="InterPro"/>
</dbReference>
<evidence type="ECO:0000256" key="6">
    <source>
        <dbReference type="ARBA" id="ARBA00023002"/>
    </source>
</evidence>
<evidence type="ECO:0000256" key="3">
    <source>
        <dbReference type="ARBA" id="ARBA00010617"/>
    </source>
</evidence>
<keyword evidence="6 10" id="KW-0560">Oxidoreductase</keyword>